<dbReference type="AlphaFoldDB" id="A0A8K0MWR8"/>
<evidence type="ECO:0000256" key="1">
    <source>
        <dbReference type="SAM" id="MobiDB-lite"/>
    </source>
</evidence>
<feature type="compositionally biased region" description="Basic and acidic residues" evidence="1">
    <location>
        <begin position="1"/>
        <end position="18"/>
    </location>
</feature>
<keyword evidence="3" id="KW-1185">Reference proteome</keyword>
<evidence type="ECO:0000313" key="3">
    <source>
        <dbReference type="Proteomes" id="UP000797356"/>
    </source>
</evidence>
<reference evidence="2" key="2">
    <citation type="submission" date="2019-07" db="EMBL/GenBank/DDBJ databases">
        <authorList>
            <person name="Yang Y."/>
            <person name="Bocs S."/>
            <person name="Baudouin L."/>
        </authorList>
    </citation>
    <scope>NUCLEOTIDE SEQUENCE</scope>
    <source>
        <tissue evidence="2">Spear leaf of Hainan Tall coconut</tissue>
    </source>
</reference>
<organism evidence="2 3">
    <name type="scientific">Cocos nucifera</name>
    <name type="common">Coconut palm</name>
    <dbReference type="NCBI Taxonomy" id="13894"/>
    <lineage>
        <taxon>Eukaryota</taxon>
        <taxon>Viridiplantae</taxon>
        <taxon>Streptophyta</taxon>
        <taxon>Embryophyta</taxon>
        <taxon>Tracheophyta</taxon>
        <taxon>Spermatophyta</taxon>
        <taxon>Magnoliopsida</taxon>
        <taxon>Liliopsida</taxon>
        <taxon>Arecaceae</taxon>
        <taxon>Arecoideae</taxon>
        <taxon>Cocoseae</taxon>
        <taxon>Attaleinae</taxon>
        <taxon>Cocos</taxon>
    </lineage>
</organism>
<feature type="region of interest" description="Disordered" evidence="1">
    <location>
        <begin position="1"/>
        <end position="48"/>
    </location>
</feature>
<comment type="caution">
    <text evidence="2">The sequence shown here is derived from an EMBL/GenBank/DDBJ whole genome shotgun (WGS) entry which is preliminary data.</text>
</comment>
<sequence>MDPIHGDSSSKHTYDEQVHSTMGNKPEIEKVTPISSSSSSDGESFEEDVLQLHAAEPNESFLQSTEIARTQNGKVTGTNDAGTNDNSDMFGSNHSFPLQVMERSDVPDPNGIPSLIFTRTLSTAIDWSVVSNESLFSIQLRNSSFSRDHGFLMSRSIELTNFPMDPYSAEAASAATMQGALRVNAEKGGSKDKHPAGVMHHSASISDYFTRFRSFAFPVYDLFHLLHRLEIHGDFLAAFC</sequence>
<name>A0A8K0MWR8_COCNU</name>
<dbReference type="PANTHER" id="PTHR33673">
    <property type="entry name" value="SUPPRESSOR SRP40-LIKE PROTEIN"/>
    <property type="match status" value="1"/>
</dbReference>
<reference evidence="2" key="1">
    <citation type="journal article" date="2017" name="Gigascience">
        <title>The genome draft of coconut (Cocos nucifera).</title>
        <authorList>
            <person name="Xiao Y."/>
            <person name="Xu P."/>
            <person name="Fan H."/>
            <person name="Baudouin L."/>
            <person name="Xia W."/>
            <person name="Bocs S."/>
            <person name="Xu J."/>
            <person name="Li Q."/>
            <person name="Guo A."/>
            <person name="Zhou L."/>
            <person name="Li J."/>
            <person name="Wu Y."/>
            <person name="Ma Z."/>
            <person name="Armero A."/>
            <person name="Issali A.E."/>
            <person name="Liu N."/>
            <person name="Peng M."/>
            <person name="Yang Y."/>
        </authorList>
    </citation>
    <scope>NUCLEOTIDE SEQUENCE</scope>
    <source>
        <tissue evidence="2">Spear leaf of Hainan Tall coconut</tissue>
    </source>
</reference>
<gene>
    <name evidence="2" type="ORF">COCNU_02G008890</name>
</gene>
<dbReference type="Proteomes" id="UP000797356">
    <property type="component" value="Chromosome 2"/>
</dbReference>
<evidence type="ECO:0000313" key="2">
    <source>
        <dbReference type="EMBL" id="KAG1330921.1"/>
    </source>
</evidence>
<proteinExistence type="predicted"/>
<dbReference type="EMBL" id="CM017873">
    <property type="protein sequence ID" value="KAG1330921.1"/>
    <property type="molecule type" value="Genomic_DNA"/>
</dbReference>
<dbReference type="OrthoDB" id="676141at2759"/>
<protein>
    <submittedName>
        <fullName evidence="2">Uncharacterized protein</fullName>
    </submittedName>
</protein>
<accession>A0A8K0MWR8</accession>
<dbReference type="PANTHER" id="PTHR33673:SF36">
    <property type="entry name" value="MYB-LIKE PROTEIN Q"/>
    <property type="match status" value="1"/>
</dbReference>